<feature type="chain" id="PRO_5013641205" evidence="1">
    <location>
        <begin position="38"/>
        <end position="259"/>
    </location>
</feature>
<dbReference type="AlphaFoldDB" id="A0A2G8SY58"/>
<dbReference type="SUPFAM" id="SSF53335">
    <property type="entry name" value="S-adenosyl-L-methionine-dependent methyltransferases"/>
    <property type="match status" value="1"/>
</dbReference>
<keyword evidence="1" id="KW-0732">Signal</keyword>
<evidence type="ECO:0000313" key="3">
    <source>
        <dbReference type="Proteomes" id="UP000228593"/>
    </source>
</evidence>
<name>A0A2G8SY58_9BURK</name>
<gene>
    <name evidence="2" type="ORF">CR103_16465</name>
</gene>
<keyword evidence="3" id="KW-1185">Reference proteome</keyword>
<dbReference type="EMBL" id="PDOB01000030">
    <property type="protein sequence ID" value="PIL38730.1"/>
    <property type="molecule type" value="Genomic_DNA"/>
</dbReference>
<proteinExistence type="predicted"/>
<comment type="caution">
    <text evidence="2">The sequence shown here is derived from an EMBL/GenBank/DDBJ whole genome shotgun (WGS) entry which is preliminary data.</text>
</comment>
<feature type="signal peptide" evidence="1">
    <location>
        <begin position="1"/>
        <end position="37"/>
    </location>
</feature>
<dbReference type="GO" id="GO:0008168">
    <property type="term" value="F:methyltransferase activity"/>
    <property type="evidence" value="ECO:0007669"/>
    <property type="project" value="UniProtKB-KW"/>
</dbReference>
<protein>
    <submittedName>
        <fullName evidence="2">Methyltransferase</fullName>
    </submittedName>
</protein>
<keyword evidence="2" id="KW-0489">Methyltransferase</keyword>
<dbReference type="CDD" id="cd02440">
    <property type="entry name" value="AdoMet_MTases"/>
    <property type="match status" value="1"/>
</dbReference>
<sequence>MQSQNRLSPHLAGHVTRHVSRTLLALAAIALAGPAFGAPDTAGNAQYKAAITNPARTADDRKGDAKRKPAEFLAFAKVRPGMKVLDVSAGGGATSTLLAAAVGPGGEVWAHNAKASPKLDARLAAAPMANLHPLTAPFDNPVPAGAPPLDLVTINMNYHDIVNTPTDRAAMNKRLYDALKPAGVLVLIDNAAKAGSGLSATNTLHRIDEAAVIAELTKAGFTLDARSDYLHVAADPREQPFFKMEGKPDDKFALRFVKK</sequence>
<dbReference type="Proteomes" id="UP000228593">
    <property type="component" value="Unassembled WGS sequence"/>
</dbReference>
<dbReference type="OrthoDB" id="9342567at2"/>
<keyword evidence="2" id="KW-0808">Transferase</keyword>
<reference evidence="2 3" key="1">
    <citation type="submission" date="2017-10" db="EMBL/GenBank/DDBJ databases">
        <title>Massilia psychrophilum sp. nov., a novel purple-pigmented bacterium isolated from Tianshan glacier, Xinjiang Municipality, China.</title>
        <authorList>
            <person name="Wang H."/>
        </authorList>
    </citation>
    <scope>NUCLEOTIDE SEQUENCE [LARGE SCALE GENOMIC DNA]</scope>
    <source>
        <strain evidence="2 3">JCM 30813</strain>
    </source>
</reference>
<dbReference type="RefSeq" id="WP_099917042.1">
    <property type="nucleotide sequence ID" value="NZ_BMHS01000027.1"/>
</dbReference>
<dbReference type="Gene3D" id="3.40.50.150">
    <property type="entry name" value="Vaccinia Virus protein VP39"/>
    <property type="match status" value="1"/>
</dbReference>
<accession>A0A2G8SY58</accession>
<dbReference type="GO" id="GO:0032259">
    <property type="term" value="P:methylation"/>
    <property type="evidence" value="ECO:0007669"/>
    <property type="project" value="UniProtKB-KW"/>
</dbReference>
<dbReference type="InterPro" id="IPR029063">
    <property type="entry name" value="SAM-dependent_MTases_sf"/>
</dbReference>
<evidence type="ECO:0000256" key="1">
    <source>
        <dbReference type="SAM" id="SignalP"/>
    </source>
</evidence>
<evidence type="ECO:0000313" key="2">
    <source>
        <dbReference type="EMBL" id="PIL38730.1"/>
    </source>
</evidence>
<organism evidence="2 3">
    <name type="scientific">Massilia psychrophila</name>
    <dbReference type="NCBI Taxonomy" id="1603353"/>
    <lineage>
        <taxon>Bacteria</taxon>
        <taxon>Pseudomonadati</taxon>
        <taxon>Pseudomonadota</taxon>
        <taxon>Betaproteobacteria</taxon>
        <taxon>Burkholderiales</taxon>
        <taxon>Oxalobacteraceae</taxon>
        <taxon>Telluria group</taxon>
        <taxon>Massilia</taxon>
    </lineage>
</organism>